<proteinExistence type="predicted"/>
<feature type="non-terminal residue" evidence="2">
    <location>
        <position position="1"/>
    </location>
</feature>
<feature type="transmembrane region" description="Helical" evidence="1">
    <location>
        <begin position="209"/>
        <end position="229"/>
    </location>
</feature>
<comment type="caution">
    <text evidence="2">The sequence shown here is derived from an EMBL/GenBank/DDBJ whole genome shotgun (WGS) entry which is preliminary data.</text>
</comment>
<organism evidence="2 3">
    <name type="scientific">Kipferlia bialata</name>
    <dbReference type="NCBI Taxonomy" id="797122"/>
    <lineage>
        <taxon>Eukaryota</taxon>
        <taxon>Metamonada</taxon>
        <taxon>Carpediemonas-like organisms</taxon>
        <taxon>Kipferlia</taxon>
    </lineage>
</organism>
<gene>
    <name evidence="2" type="ORF">KIPB_005119</name>
</gene>
<reference evidence="2 3" key="1">
    <citation type="journal article" date="2018" name="PLoS ONE">
        <title>The draft genome of Kipferlia bialata reveals reductive genome evolution in fornicate parasites.</title>
        <authorList>
            <person name="Tanifuji G."/>
            <person name="Takabayashi S."/>
            <person name="Kume K."/>
            <person name="Takagi M."/>
            <person name="Nakayama T."/>
            <person name="Kamikawa R."/>
            <person name="Inagaki Y."/>
            <person name="Hashimoto T."/>
        </authorList>
    </citation>
    <scope>NUCLEOTIDE SEQUENCE [LARGE SCALE GENOMIC DNA]</scope>
    <source>
        <strain evidence="2">NY0173</strain>
    </source>
</reference>
<keyword evidence="1" id="KW-0472">Membrane</keyword>
<evidence type="ECO:0000256" key="1">
    <source>
        <dbReference type="SAM" id="Phobius"/>
    </source>
</evidence>
<name>A0A9K3CWJ5_9EUKA</name>
<dbReference type="AlphaFoldDB" id="A0A9K3CWJ5"/>
<keyword evidence="1" id="KW-1133">Transmembrane helix</keyword>
<sequence>VQSPVILSEFSLETDPDYAYTSESVLIPLTELDSGLRIMYLRALRVGPLVFFRIELEEGYSVDFSTADIYILIDSSLSTREHPNRYIAYDSVAADFLIGNGVLYARTQPDSTDWWWWLPGQGSDYKSSDDWEWEAVSPSAFTWTDGNVMEVVVPLSVLGIEALSQPVLSKYLDCLVVAKSLSSEVLRYLPSLDDAAVVRATVVHPFKNLALLSGVLGVVGIIGGLYWYYKRVTDGRRATVEKTRMKVKYKYS</sequence>
<keyword evidence="1" id="KW-0812">Transmembrane</keyword>
<dbReference type="Proteomes" id="UP000265618">
    <property type="component" value="Unassembled WGS sequence"/>
</dbReference>
<accession>A0A9K3CWJ5</accession>
<keyword evidence="3" id="KW-1185">Reference proteome</keyword>
<evidence type="ECO:0000313" key="3">
    <source>
        <dbReference type="Proteomes" id="UP000265618"/>
    </source>
</evidence>
<dbReference type="EMBL" id="BDIP01001164">
    <property type="protein sequence ID" value="GIQ83750.1"/>
    <property type="molecule type" value="Genomic_DNA"/>
</dbReference>
<evidence type="ECO:0000313" key="2">
    <source>
        <dbReference type="EMBL" id="GIQ83750.1"/>
    </source>
</evidence>
<protein>
    <submittedName>
        <fullName evidence="2">Uncharacterized protein</fullName>
    </submittedName>
</protein>